<feature type="transmembrane region" description="Helical" evidence="7">
    <location>
        <begin position="102"/>
        <end position="120"/>
    </location>
</feature>
<feature type="transmembrane region" description="Helical" evidence="7">
    <location>
        <begin position="127"/>
        <end position="147"/>
    </location>
</feature>
<evidence type="ECO:0000256" key="4">
    <source>
        <dbReference type="ARBA" id="ARBA00022989"/>
    </source>
</evidence>
<evidence type="ECO:0000256" key="7">
    <source>
        <dbReference type="SAM" id="Phobius"/>
    </source>
</evidence>
<evidence type="ECO:0000256" key="1">
    <source>
        <dbReference type="ARBA" id="ARBA00004651"/>
    </source>
</evidence>
<proteinExistence type="inferred from homology"/>
<dbReference type="InterPro" id="IPR049453">
    <property type="entry name" value="Memb_transporter_dom"/>
</dbReference>
<keyword evidence="10" id="KW-1185">Reference proteome</keyword>
<evidence type="ECO:0000256" key="3">
    <source>
        <dbReference type="ARBA" id="ARBA00022692"/>
    </source>
</evidence>
<dbReference type="PANTHER" id="PTHR30509">
    <property type="entry name" value="P-HYDROXYBENZOIC ACID EFFLUX PUMP SUBUNIT-RELATED"/>
    <property type="match status" value="1"/>
</dbReference>
<dbReference type="EMBL" id="CP020772">
    <property type="protein sequence ID" value="ARI79216.1"/>
    <property type="molecule type" value="Genomic_DNA"/>
</dbReference>
<feature type="transmembrane region" description="Helical" evidence="7">
    <location>
        <begin position="80"/>
        <end position="96"/>
    </location>
</feature>
<evidence type="ECO:0000256" key="6">
    <source>
        <dbReference type="ARBA" id="ARBA00043993"/>
    </source>
</evidence>
<dbReference type="GO" id="GO:0005886">
    <property type="term" value="C:plasma membrane"/>
    <property type="evidence" value="ECO:0007669"/>
    <property type="project" value="UniProtKB-SubCell"/>
</dbReference>
<feature type="transmembrane region" description="Helical" evidence="7">
    <location>
        <begin position="444"/>
        <end position="462"/>
    </location>
</feature>
<feature type="domain" description="Integral membrane bound transporter" evidence="8">
    <location>
        <begin position="402"/>
        <end position="528"/>
    </location>
</feature>
<dbReference type="AlphaFoldDB" id="A0A1W6A0Q9"/>
<keyword evidence="3 7" id="KW-0812">Transmembrane</keyword>
<keyword evidence="2" id="KW-1003">Cell membrane</keyword>
<feature type="transmembrane region" description="Helical" evidence="7">
    <location>
        <begin position="153"/>
        <end position="173"/>
    </location>
</feature>
<dbReference type="RefSeq" id="WP_085032007.1">
    <property type="nucleotide sequence ID" value="NZ_CP020772.1"/>
</dbReference>
<feature type="transmembrane region" description="Helical" evidence="7">
    <location>
        <begin position="468"/>
        <end position="501"/>
    </location>
</feature>
<dbReference type="KEGG" id="hmn:HM131_13885"/>
<evidence type="ECO:0000313" key="10">
    <source>
        <dbReference type="Proteomes" id="UP000192527"/>
    </source>
</evidence>
<organism evidence="9 10">
    <name type="scientific">Halobacillus mangrovi</name>
    <dbReference type="NCBI Taxonomy" id="402384"/>
    <lineage>
        <taxon>Bacteria</taxon>
        <taxon>Bacillati</taxon>
        <taxon>Bacillota</taxon>
        <taxon>Bacilli</taxon>
        <taxon>Bacillales</taxon>
        <taxon>Bacillaceae</taxon>
        <taxon>Halobacillus</taxon>
    </lineage>
</organism>
<feature type="transmembrane region" description="Helical" evidence="7">
    <location>
        <begin position="30"/>
        <end position="48"/>
    </location>
</feature>
<protein>
    <recommendedName>
        <fullName evidence="8">Integral membrane bound transporter domain-containing protein</fullName>
    </recommendedName>
</protein>
<evidence type="ECO:0000313" key="9">
    <source>
        <dbReference type="EMBL" id="ARI79216.1"/>
    </source>
</evidence>
<comment type="subcellular location">
    <subcellularLocation>
        <location evidence="1">Cell membrane</location>
        <topology evidence="1">Multi-pass membrane protein</topology>
    </subcellularLocation>
</comment>
<reference evidence="9 10" key="1">
    <citation type="submission" date="2017-04" db="EMBL/GenBank/DDBJ databases">
        <title>The whole genome sequencing and assembly of Halobacillus mangrovi strain.</title>
        <authorList>
            <person name="Lee S.-J."/>
            <person name="Park M.-K."/>
            <person name="Kim J.-Y."/>
            <person name="Lee Y.-J."/>
            <person name="Yi H."/>
            <person name="Bahn Y.-S."/>
            <person name="Kim J.F."/>
            <person name="Lee D.-W."/>
        </authorList>
    </citation>
    <scope>NUCLEOTIDE SEQUENCE [LARGE SCALE GENOMIC DNA]</scope>
    <source>
        <strain evidence="9 10">KTB 131</strain>
    </source>
</reference>
<accession>A0A1W6A0Q9</accession>
<feature type="transmembrane region" description="Helical" evidence="7">
    <location>
        <begin position="513"/>
        <end position="535"/>
    </location>
</feature>
<evidence type="ECO:0000256" key="2">
    <source>
        <dbReference type="ARBA" id="ARBA00022475"/>
    </source>
</evidence>
<dbReference type="Pfam" id="PF13515">
    <property type="entry name" value="FUSC_2"/>
    <property type="match status" value="1"/>
</dbReference>
<gene>
    <name evidence="9" type="ORF">HM131_13885</name>
</gene>
<comment type="similarity">
    <text evidence="6">Belongs to the YccS/YhfK family.</text>
</comment>
<dbReference type="STRING" id="402384.HM131_13885"/>
<evidence type="ECO:0000256" key="5">
    <source>
        <dbReference type="ARBA" id="ARBA00023136"/>
    </source>
</evidence>
<keyword evidence="4 7" id="KW-1133">Transmembrane helix</keyword>
<feature type="transmembrane region" description="Helical" evidence="7">
    <location>
        <begin position="393"/>
        <end position="410"/>
    </location>
</feature>
<dbReference type="OrthoDB" id="2689363at2"/>
<evidence type="ECO:0000259" key="8">
    <source>
        <dbReference type="Pfam" id="PF13515"/>
    </source>
</evidence>
<sequence length="721" mass="81827">MKQIYLQSYYLRRLLASDPGRKRLNQAGKATISLISAVFASTLLLNMFGHPPLLPSIIAGICGLMGIMIVMDDTKEKKQVTTLLLPLSAAVGVTVGSLLADYVILVSAWMVTIIFCGFYFSRFGSRYFSLGMIGFFTSYFSSFLKLSPDQFPWFYLTILIGVSFAFFYNFVLFKDSVQLLKRSMNSFHRQANLTFQLLIEIIQDTKTSDSRRKKLDYNVRKLREYANNVSTDLNAQDIRELWPGLGTQQLRLYVFDTAMFVMTMSESLQKLKNDDALEMKELRTLLVKVIYTLQQAEVLNPDYREKNLVEAEKVIKSLREMIDNLFKERSSQPEGWLYLVRRVEAIATHVTEGALEIQGSIHKLPSPMETIDEADVEEEKEKDKGMKPTTKKAIQSVIAGTIAVIVGYGISPIQPYWVLLTTFIVQLGTETVGRTYLKGLERSIGTVIGAVLGFGLAKLVSGQLQLEVILLFSFIFLAFYLLPVSYTIMSLFITMLIAFMYDLMLGGITFELLGARVIDTIAGAAIALGVAAVIYPTKTMDKVSQIFTDYLEELESYVTDYVRSFREPSDIKALADRAFQLDAKIQEIEEESKPLLQGPGVRKYSGLPRWITIFTAINYYAKHLVASAYQKNFTYPEEVSDVFLRVEAKFSHNIQVLTTMIEEEEVIGELYDLYPEREQVERHAPGHNDGEGDLVHHLYYVWKINQSLLVLGKRMGLNERK</sequence>
<keyword evidence="5 7" id="KW-0472">Membrane</keyword>
<feature type="transmembrane region" description="Helical" evidence="7">
    <location>
        <begin position="54"/>
        <end position="71"/>
    </location>
</feature>
<dbReference type="PANTHER" id="PTHR30509:SF9">
    <property type="entry name" value="MULTIDRUG RESISTANCE PROTEIN MDTO"/>
    <property type="match status" value="1"/>
</dbReference>
<name>A0A1W6A0Q9_9BACI</name>
<dbReference type="Proteomes" id="UP000192527">
    <property type="component" value="Chromosome"/>
</dbReference>